<sequence>MASFRSAPEIGSVPAVSELPIGGSRWVDCGTADPGPIYRDRKCAARYKRQLDDCCTRGRIGCEKIRGLQYWLSVLPVFRRDELGSLDEPSRSATEGRSSEGLVRIVLKGIRITVRDNGSSSGIRTLRAFSRNSGNRKTSVKETIIDKSFGDPKCSPRRGRYT</sequence>
<dbReference type="EMBL" id="JYDH01000043">
    <property type="protein sequence ID" value="KRY36359.1"/>
    <property type="molecule type" value="Genomic_DNA"/>
</dbReference>
<dbReference type="Proteomes" id="UP000054776">
    <property type="component" value="Unassembled WGS sequence"/>
</dbReference>
<proteinExistence type="predicted"/>
<protein>
    <submittedName>
        <fullName evidence="1">Uncharacterized protein</fullName>
    </submittedName>
</protein>
<feature type="non-terminal residue" evidence="1">
    <location>
        <position position="162"/>
    </location>
</feature>
<keyword evidence="2" id="KW-1185">Reference proteome</keyword>
<name>A0A0V1BHE3_TRISP</name>
<dbReference type="OrthoDB" id="10543361at2759"/>
<comment type="caution">
    <text evidence="1">The sequence shown here is derived from an EMBL/GenBank/DDBJ whole genome shotgun (WGS) entry which is preliminary data.</text>
</comment>
<dbReference type="InParanoid" id="A0A0V1BHE3"/>
<dbReference type="AlphaFoldDB" id="A0A0V1BHE3"/>
<organism evidence="1 2">
    <name type="scientific">Trichinella spiralis</name>
    <name type="common">Trichina worm</name>
    <dbReference type="NCBI Taxonomy" id="6334"/>
    <lineage>
        <taxon>Eukaryota</taxon>
        <taxon>Metazoa</taxon>
        <taxon>Ecdysozoa</taxon>
        <taxon>Nematoda</taxon>
        <taxon>Enoplea</taxon>
        <taxon>Dorylaimia</taxon>
        <taxon>Trichinellida</taxon>
        <taxon>Trichinellidae</taxon>
        <taxon>Trichinella</taxon>
    </lineage>
</organism>
<evidence type="ECO:0000313" key="2">
    <source>
        <dbReference type="Proteomes" id="UP000054776"/>
    </source>
</evidence>
<accession>A0A0V1BHE3</accession>
<reference evidence="1 2" key="1">
    <citation type="submission" date="2015-01" db="EMBL/GenBank/DDBJ databases">
        <title>Evolution of Trichinella species and genotypes.</title>
        <authorList>
            <person name="Korhonen P.K."/>
            <person name="Edoardo P."/>
            <person name="Giuseppe L.R."/>
            <person name="Gasser R.B."/>
        </authorList>
    </citation>
    <scope>NUCLEOTIDE SEQUENCE [LARGE SCALE GENOMIC DNA]</scope>
    <source>
        <strain evidence="1">ISS3</strain>
    </source>
</reference>
<evidence type="ECO:0000313" key="1">
    <source>
        <dbReference type="EMBL" id="KRY36359.1"/>
    </source>
</evidence>
<gene>
    <name evidence="1" type="ORF">T01_16267</name>
</gene>